<accession>A0A5K1UEM3</accession>
<sequence>MGKVINILSLCITLSLAFTMEIPTNGFRCVSEEVFEGQVVHGIYGIVEGTSLSGRTIEFKVFDEEGEELLVKALQEGETKNKYALTPDDDGNIDFCFVDTVNDKNAIEPVIVSLDISVGFNSKNAPKFADKEKISHTEELVDEAHKSAFYIIEYLQECQKIEYQRRDINEAANASTLWFSIIIIVVVILLTLWQVRSLKAFFLRRKLI</sequence>
<dbReference type="InterPro" id="IPR009038">
    <property type="entry name" value="GOLD_dom"/>
</dbReference>
<feature type="domain" description="GOLD" evidence="10">
    <location>
        <begin position="27"/>
        <end position="118"/>
    </location>
</feature>
<evidence type="ECO:0000256" key="4">
    <source>
        <dbReference type="ARBA" id="ARBA00022729"/>
    </source>
</evidence>
<dbReference type="EMBL" id="BDEQ01000001">
    <property type="protein sequence ID" value="GAT96654.1"/>
    <property type="molecule type" value="Genomic_DNA"/>
</dbReference>
<keyword evidence="5 8" id="KW-1133">Transmembrane helix</keyword>
<comment type="caution">
    <text evidence="11">The sequence shown here is derived from an EMBL/GenBank/DDBJ whole genome shotgun (WGS) entry which is preliminary data.</text>
</comment>
<comment type="subcellular location">
    <subcellularLocation>
        <location evidence="1 7">Membrane</location>
        <topology evidence="1 7">Single-pass type I membrane protein</topology>
    </subcellularLocation>
</comment>
<keyword evidence="3 7" id="KW-0812">Transmembrane</keyword>
<dbReference type="InterPro" id="IPR015720">
    <property type="entry name" value="Emp24-like"/>
</dbReference>
<evidence type="ECO:0000256" key="9">
    <source>
        <dbReference type="SAM" id="SignalP"/>
    </source>
</evidence>
<dbReference type="VEuPathDB" id="AmoebaDB:EHI_058320"/>
<evidence type="ECO:0000256" key="1">
    <source>
        <dbReference type="ARBA" id="ARBA00004479"/>
    </source>
</evidence>
<reference evidence="11 12" key="1">
    <citation type="submission" date="2016-05" db="EMBL/GenBank/DDBJ databases">
        <title>First whole genome sequencing of Entamoeba histolytica HM1:IMSS-clone-6.</title>
        <authorList>
            <person name="Mukherjee Avik.K."/>
            <person name="Izumyama S."/>
            <person name="Nakada-Tsukui K."/>
            <person name="Nozaki T."/>
        </authorList>
    </citation>
    <scope>NUCLEOTIDE SEQUENCE [LARGE SCALE GENOMIC DNA]</scope>
    <source>
        <strain evidence="11 12">HM1:IMSS clone 6</strain>
    </source>
</reference>
<evidence type="ECO:0000256" key="3">
    <source>
        <dbReference type="ARBA" id="ARBA00022692"/>
    </source>
</evidence>
<dbReference type="PANTHER" id="PTHR22811">
    <property type="entry name" value="TRANSMEMBRANE EMP24 DOMAIN-CONTAINING PROTEIN"/>
    <property type="match status" value="1"/>
</dbReference>
<comment type="similarity">
    <text evidence="2 7">Belongs to the EMP24/GP25L family.</text>
</comment>
<dbReference type="VEuPathDB" id="AmoebaDB:EHI8A_130560"/>
<feature type="chain" id="PRO_5023848653" evidence="9">
    <location>
        <begin position="18"/>
        <end position="208"/>
    </location>
</feature>
<evidence type="ECO:0000256" key="2">
    <source>
        <dbReference type="ARBA" id="ARBA00007104"/>
    </source>
</evidence>
<dbReference type="SMR" id="A0A5K1UEM3"/>
<dbReference type="Proteomes" id="UP000078387">
    <property type="component" value="Unassembled WGS sequence"/>
</dbReference>
<dbReference type="AlphaFoldDB" id="A0A5K1UEM3"/>
<dbReference type="OMA" id="TKDFAFM"/>
<organism evidence="11 12">
    <name type="scientific">Entamoeba histolytica</name>
    <dbReference type="NCBI Taxonomy" id="5759"/>
    <lineage>
        <taxon>Eukaryota</taxon>
        <taxon>Amoebozoa</taxon>
        <taxon>Evosea</taxon>
        <taxon>Archamoebae</taxon>
        <taxon>Mastigamoebida</taxon>
        <taxon>Entamoebidae</taxon>
        <taxon>Entamoeba</taxon>
    </lineage>
</organism>
<protein>
    <submittedName>
        <fullName evidence="11">Transmembrane protein tmp21 putative</fullName>
    </submittedName>
</protein>
<dbReference type="VEuPathDB" id="AmoebaDB:KM1_299020"/>
<evidence type="ECO:0000256" key="6">
    <source>
        <dbReference type="ARBA" id="ARBA00023136"/>
    </source>
</evidence>
<gene>
    <name evidence="11" type="ORF">CL6EHI_058320</name>
</gene>
<dbReference type="SMART" id="SM01190">
    <property type="entry name" value="EMP24_GP25L"/>
    <property type="match status" value="1"/>
</dbReference>
<dbReference type="VEuPathDB" id="AmoebaDB:EHI7A_121180"/>
<evidence type="ECO:0000256" key="5">
    <source>
        <dbReference type="ARBA" id="ARBA00022989"/>
    </source>
</evidence>
<feature type="signal peptide" evidence="9">
    <location>
        <begin position="1"/>
        <end position="17"/>
    </location>
</feature>
<keyword evidence="6 8" id="KW-0472">Membrane</keyword>
<keyword evidence="4 9" id="KW-0732">Signal</keyword>
<evidence type="ECO:0000256" key="7">
    <source>
        <dbReference type="RuleBase" id="RU003827"/>
    </source>
</evidence>
<name>A0A5K1UEM3_ENTHI</name>
<evidence type="ECO:0000313" key="12">
    <source>
        <dbReference type="Proteomes" id="UP000078387"/>
    </source>
</evidence>
<dbReference type="VEuPathDB" id="AmoebaDB:EHI5A_184070"/>
<proteinExistence type="inferred from homology"/>
<evidence type="ECO:0000256" key="8">
    <source>
        <dbReference type="SAM" id="Phobius"/>
    </source>
</evidence>
<evidence type="ECO:0000259" key="10">
    <source>
        <dbReference type="PROSITE" id="PS50866"/>
    </source>
</evidence>
<dbReference type="Pfam" id="PF01105">
    <property type="entry name" value="EMP24_GP25L"/>
    <property type="match status" value="1"/>
</dbReference>
<evidence type="ECO:0000313" key="11">
    <source>
        <dbReference type="EMBL" id="GAT96654.1"/>
    </source>
</evidence>
<dbReference type="GO" id="GO:0016020">
    <property type="term" value="C:membrane"/>
    <property type="evidence" value="ECO:0007669"/>
    <property type="project" value="UniProtKB-SubCell"/>
</dbReference>
<feature type="transmembrane region" description="Helical" evidence="8">
    <location>
        <begin position="177"/>
        <end position="195"/>
    </location>
</feature>
<dbReference type="PROSITE" id="PS50866">
    <property type="entry name" value="GOLD"/>
    <property type="match status" value="1"/>
</dbReference>